<organism evidence="1 2">
    <name type="scientific">Bacteroides ovatus (strain ATCC 8483 / DSM 1896 / JCM 5824 / BCRC 10623 / CCUG 4943 / NCTC 11153)</name>
    <dbReference type="NCBI Taxonomy" id="411476"/>
    <lineage>
        <taxon>Bacteria</taxon>
        <taxon>Pseudomonadati</taxon>
        <taxon>Bacteroidota</taxon>
        <taxon>Bacteroidia</taxon>
        <taxon>Bacteroidales</taxon>
        <taxon>Bacteroidaceae</taxon>
        <taxon>Bacteroides</taxon>
    </lineage>
</organism>
<accession>A0AAN3DA21</accession>
<evidence type="ECO:0000313" key="2">
    <source>
        <dbReference type="Proteomes" id="UP000005475"/>
    </source>
</evidence>
<dbReference type="Proteomes" id="UP000005475">
    <property type="component" value="Unassembled WGS sequence"/>
</dbReference>
<dbReference type="EMBL" id="AAXF02000045">
    <property type="protein sequence ID" value="EDO12590.1"/>
    <property type="molecule type" value="Genomic_DNA"/>
</dbReference>
<dbReference type="AlphaFoldDB" id="A0AAN3DA21"/>
<gene>
    <name evidence="1" type="ORF">BACOVA_01732</name>
</gene>
<proteinExistence type="predicted"/>
<sequence length="39" mass="4921">MSHYIRLLNFFYDVSTEEEFRKKANECVEFYIKYRKKHG</sequence>
<reference evidence="1 2" key="1">
    <citation type="submission" date="2007-03" db="EMBL/GenBank/DDBJ databases">
        <authorList>
            <person name="Fulton L."/>
            <person name="Clifton S."/>
            <person name="Fulton B."/>
            <person name="Xu J."/>
            <person name="Minx P."/>
            <person name="Pepin K.H."/>
            <person name="Johnson M."/>
            <person name="Thiruvilangam P."/>
            <person name="Bhonagiri V."/>
            <person name="Nash W.E."/>
            <person name="Mardis E.R."/>
            <person name="Wilson R.K."/>
        </authorList>
    </citation>
    <scope>NUCLEOTIDE SEQUENCE [LARGE SCALE GENOMIC DNA]</scope>
    <source>
        <strain evidence="2">ATCC 8483 / DSM 1896 / JCM 5824 / BCRC 10623 / CCUG 4943 / NCTC 11153</strain>
    </source>
</reference>
<comment type="caution">
    <text evidence="1">The sequence shown here is derived from an EMBL/GenBank/DDBJ whole genome shotgun (WGS) entry which is preliminary data.</text>
</comment>
<protein>
    <submittedName>
        <fullName evidence="1">Uncharacterized protein</fullName>
    </submittedName>
</protein>
<reference evidence="2" key="2">
    <citation type="submission" date="2007-04" db="EMBL/GenBank/DDBJ databases">
        <title>Draft genome sequence of Bacteroides ovatus (ATCC 8483).</title>
        <authorList>
            <person name="Sudarsanam P."/>
            <person name="Ley R."/>
            <person name="Guruge J."/>
            <person name="Turnbaugh P.J."/>
            <person name="Mahowald M."/>
            <person name="Liep D."/>
            <person name="Gordon J."/>
        </authorList>
    </citation>
    <scope>NUCLEOTIDE SEQUENCE [LARGE SCALE GENOMIC DNA]</scope>
    <source>
        <strain evidence="2">ATCC 8483 / DSM 1896 / JCM 5824 / BCRC 10623 / CCUG 4943 / NCTC 11153</strain>
    </source>
</reference>
<name>A0AAN3DA21_BACO1</name>
<evidence type="ECO:0000313" key="1">
    <source>
        <dbReference type="EMBL" id="EDO12590.1"/>
    </source>
</evidence>